<evidence type="ECO:0000256" key="10">
    <source>
        <dbReference type="ARBA" id="ARBA00023237"/>
    </source>
</evidence>
<keyword evidence="5 11" id="KW-0812">Transmembrane</keyword>
<keyword evidence="7 13" id="KW-0798">TonB box</keyword>
<dbReference type="InterPro" id="IPR037066">
    <property type="entry name" value="Plug_dom_sf"/>
</dbReference>
<evidence type="ECO:0000256" key="1">
    <source>
        <dbReference type="ARBA" id="ARBA00004571"/>
    </source>
</evidence>
<keyword evidence="3 11" id="KW-0813">Transport</keyword>
<evidence type="ECO:0000256" key="2">
    <source>
        <dbReference type="ARBA" id="ARBA00009810"/>
    </source>
</evidence>
<sequence length="901" mass="98048">MLQRRPIAQAIALLFSGFAAMPVSAQQSDNINNSVNNNGTNNAAQRVEVTGSRIKRVDAETASAVQVITKEEIIRSGAVSLTDVLRTIPAGNAGGYNTEGPPTQAFGAAGISLRGLGVGSTLVLVNGRRTAPYGFGTASFVDTNSIPVDAIERIETLLDGASAIYGADAIAGVINIILRKDYQGKEVYGSLGTSGYRDAKSRSAGISWGQGNMVKDGYNWMINYGHHEQDPVLANARPRTKDADFRRFNMADSRSSFYRNVYQTGGYYGGAFIAPLAGCTPVNDTATPALNGRCVLDNTKNVNVVSASTNDAVYATANLALGADWQLFSDASFSRVKYAANTYSYGTSAYAAYTYDLVDVKGEFGNAPGSPIAYLVLPVGHPQNPLKDKPAAVRYNFDDIQNRIQSANDNSRLTLGARGNLGEWDTEIGVMVAKAKGAIRYRGYIQDAVLTGEVLDKNGYVNKNFVLGNAAANDAGLMARLYPAMRNVSDTSTTLIDVKASRELWQLPGGRVGVSVGGEFRQEKFSSVPDDLFSSGAIQLFSITGSVGQRHVAAAYGEIVAPVLKELELNAAARVDRYNDFGAATTPKFGIKWKVLPQWALRSTFAHGFRAPTLPEMNSGTIAGYMKVQDPKFCPTLSTDNPQCDRYVQYEIGQNPNLKAEKSKSFTFGTVIEPTPGWSLALDYYAIQRRDEVSQISAKYLLEHESAYPNLVIRHAGTNVIDKLLLLTSNLAQTEVRGIDMDARGEIGMGEYGKLRLNANLNKVLSYKSAENSSVEKVDYAGYYTTPKNRARFGLGWEQGNVNLGFNWNYVAGYSLKATPESNCTYQEKNPSYCQVKPWLTTDAYLTYRYNKDLNLSLTVQNLVNKEAPFDASMIAYLQGFNAAFHNQLGRFVQISAKYSF</sequence>
<evidence type="ECO:0000256" key="11">
    <source>
        <dbReference type="PROSITE-ProRule" id="PRU01360"/>
    </source>
</evidence>
<evidence type="ECO:0000256" key="14">
    <source>
        <dbReference type="SAM" id="SignalP"/>
    </source>
</evidence>
<evidence type="ECO:0000256" key="9">
    <source>
        <dbReference type="ARBA" id="ARBA00023170"/>
    </source>
</evidence>
<comment type="subcellular location">
    <subcellularLocation>
        <location evidence="1 11">Cell outer membrane</location>
        <topology evidence="1 11">Multi-pass membrane protein</topology>
    </subcellularLocation>
</comment>
<organism evidence="17 18">
    <name type="scientific">Undibacterium flavidum</name>
    <dbReference type="NCBI Taxonomy" id="2762297"/>
    <lineage>
        <taxon>Bacteria</taxon>
        <taxon>Pseudomonadati</taxon>
        <taxon>Pseudomonadota</taxon>
        <taxon>Betaproteobacteria</taxon>
        <taxon>Burkholderiales</taxon>
        <taxon>Oxalobacteraceae</taxon>
        <taxon>Undibacterium</taxon>
    </lineage>
</organism>
<comment type="similarity">
    <text evidence="2 11 13">Belongs to the TonB-dependent receptor family.</text>
</comment>
<keyword evidence="10 11" id="KW-0998">Cell outer membrane</keyword>
<keyword evidence="4 11" id="KW-1134">Transmembrane beta strand</keyword>
<evidence type="ECO:0000256" key="6">
    <source>
        <dbReference type="ARBA" id="ARBA00022729"/>
    </source>
</evidence>
<dbReference type="InterPro" id="IPR010917">
    <property type="entry name" value="TonB_rcpt_CS"/>
</dbReference>
<evidence type="ECO:0000259" key="15">
    <source>
        <dbReference type="Pfam" id="PF00593"/>
    </source>
</evidence>
<evidence type="ECO:0000256" key="5">
    <source>
        <dbReference type="ARBA" id="ARBA00022692"/>
    </source>
</evidence>
<name>A0ABR6Y658_9BURK</name>
<feature type="domain" description="TonB-dependent receptor plug" evidence="16">
    <location>
        <begin position="59"/>
        <end position="173"/>
    </location>
</feature>
<evidence type="ECO:0000256" key="13">
    <source>
        <dbReference type="RuleBase" id="RU003357"/>
    </source>
</evidence>
<reference evidence="17 18" key="1">
    <citation type="submission" date="2020-08" db="EMBL/GenBank/DDBJ databases">
        <title>Novel species isolated from subtropical streams in China.</title>
        <authorList>
            <person name="Lu H."/>
        </authorList>
    </citation>
    <scope>NUCLEOTIDE SEQUENCE [LARGE SCALE GENOMIC DNA]</scope>
    <source>
        <strain evidence="17 18">LX15W</strain>
    </source>
</reference>
<dbReference type="Proteomes" id="UP000624279">
    <property type="component" value="Unassembled WGS sequence"/>
</dbReference>
<protein>
    <submittedName>
        <fullName evidence="17">TonB-dependent receptor</fullName>
    </submittedName>
</protein>
<feature type="domain" description="TonB-dependent receptor-like beta-barrel" evidence="15">
    <location>
        <begin position="393"/>
        <end position="863"/>
    </location>
</feature>
<dbReference type="PANTHER" id="PTHR47234:SF2">
    <property type="entry name" value="TONB-DEPENDENT RECEPTOR"/>
    <property type="match status" value="1"/>
</dbReference>
<dbReference type="Pfam" id="PF00593">
    <property type="entry name" value="TonB_dep_Rec_b-barrel"/>
    <property type="match status" value="1"/>
</dbReference>
<evidence type="ECO:0000256" key="7">
    <source>
        <dbReference type="ARBA" id="ARBA00023077"/>
    </source>
</evidence>
<dbReference type="SUPFAM" id="SSF56935">
    <property type="entry name" value="Porins"/>
    <property type="match status" value="1"/>
</dbReference>
<dbReference type="InterPro" id="IPR039426">
    <property type="entry name" value="TonB-dep_rcpt-like"/>
</dbReference>
<feature type="signal peptide" evidence="14">
    <location>
        <begin position="1"/>
        <end position="25"/>
    </location>
</feature>
<accession>A0ABR6Y658</accession>
<dbReference type="PROSITE" id="PS01156">
    <property type="entry name" value="TONB_DEPENDENT_REC_2"/>
    <property type="match status" value="1"/>
</dbReference>
<keyword evidence="9 17" id="KW-0675">Receptor</keyword>
<evidence type="ECO:0000313" key="17">
    <source>
        <dbReference type="EMBL" id="MBC3872085.1"/>
    </source>
</evidence>
<evidence type="ECO:0000259" key="16">
    <source>
        <dbReference type="Pfam" id="PF07715"/>
    </source>
</evidence>
<evidence type="ECO:0000313" key="18">
    <source>
        <dbReference type="Proteomes" id="UP000624279"/>
    </source>
</evidence>
<evidence type="ECO:0000256" key="3">
    <source>
        <dbReference type="ARBA" id="ARBA00022448"/>
    </source>
</evidence>
<feature type="short sequence motif" description="TonB C-terminal box" evidence="12">
    <location>
        <begin position="884"/>
        <end position="901"/>
    </location>
</feature>
<evidence type="ECO:0000256" key="8">
    <source>
        <dbReference type="ARBA" id="ARBA00023136"/>
    </source>
</evidence>
<dbReference type="PANTHER" id="PTHR47234">
    <property type="match status" value="1"/>
</dbReference>
<comment type="caution">
    <text evidence="17">The sequence shown here is derived from an EMBL/GenBank/DDBJ whole genome shotgun (WGS) entry which is preliminary data.</text>
</comment>
<evidence type="ECO:0000256" key="12">
    <source>
        <dbReference type="PROSITE-ProRule" id="PRU10144"/>
    </source>
</evidence>
<dbReference type="Gene3D" id="2.170.130.10">
    <property type="entry name" value="TonB-dependent receptor, plug domain"/>
    <property type="match status" value="1"/>
</dbReference>
<keyword evidence="6 14" id="KW-0732">Signal</keyword>
<dbReference type="PROSITE" id="PS52016">
    <property type="entry name" value="TONB_DEPENDENT_REC_3"/>
    <property type="match status" value="1"/>
</dbReference>
<gene>
    <name evidence="17" type="ORF">H8K55_00680</name>
</gene>
<keyword evidence="18" id="KW-1185">Reference proteome</keyword>
<dbReference type="Pfam" id="PF07715">
    <property type="entry name" value="Plug"/>
    <property type="match status" value="1"/>
</dbReference>
<feature type="chain" id="PRO_5045716582" evidence="14">
    <location>
        <begin position="26"/>
        <end position="901"/>
    </location>
</feature>
<evidence type="ECO:0000256" key="4">
    <source>
        <dbReference type="ARBA" id="ARBA00022452"/>
    </source>
</evidence>
<proteinExistence type="inferred from homology"/>
<keyword evidence="8 11" id="KW-0472">Membrane</keyword>
<dbReference type="InterPro" id="IPR012910">
    <property type="entry name" value="Plug_dom"/>
</dbReference>
<dbReference type="InterPro" id="IPR000531">
    <property type="entry name" value="Beta-barrel_TonB"/>
</dbReference>
<dbReference type="InterPro" id="IPR036942">
    <property type="entry name" value="Beta-barrel_TonB_sf"/>
</dbReference>
<dbReference type="RefSeq" id="WP_186940098.1">
    <property type="nucleotide sequence ID" value="NZ_JACOGA010000001.1"/>
</dbReference>
<dbReference type="EMBL" id="JACOGA010000001">
    <property type="protein sequence ID" value="MBC3872085.1"/>
    <property type="molecule type" value="Genomic_DNA"/>
</dbReference>
<dbReference type="Gene3D" id="2.40.170.20">
    <property type="entry name" value="TonB-dependent receptor, beta-barrel domain"/>
    <property type="match status" value="1"/>
</dbReference>